<dbReference type="PANTHER" id="PTHR38797">
    <property type="entry name" value="NUCLEAR PORE COMPLEX PROTEIN NUP85-RELATED"/>
    <property type="match status" value="1"/>
</dbReference>
<proteinExistence type="predicted"/>
<sequence>MNSLSQEQLDQLMQQAKSFSKVTRSMYDEEVKKGIAEGMGDNSLDQTLWSAIHSATKRTANLDIPFAGLEVTLHDLWYVCIQATKNIHSSNLKQDQILRYLMSAKAMGPLRRTTPSSEPGNASTTKRGEIITFSDGHRFWSDLPFFGQDLIDEFANSYYQRKHYDESQRANFAAFIGRLLSVAIYDGPALCTLSLFQQALETPRPLVSVVGDKESGDRVLPVQDLLHALRQLAHYSQNSIVILANIPGAATDTPNVVYDGFPQMSGLGELAKQAGTITSPSGYSAERFEFWIQRLQQLSQCEVESIADDAKECLTVLEIAQDDIGPLTE</sequence>
<gene>
    <name evidence="1" type="ORF">CSOL1703_00013200</name>
</gene>
<protein>
    <submittedName>
        <fullName evidence="1">Uncharacterized protein</fullName>
    </submittedName>
</protein>
<organism evidence="1 2">
    <name type="scientific">Clonostachys solani</name>
    <dbReference type="NCBI Taxonomy" id="160281"/>
    <lineage>
        <taxon>Eukaryota</taxon>
        <taxon>Fungi</taxon>
        <taxon>Dikarya</taxon>
        <taxon>Ascomycota</taxon>
        <taxon>Pezizomycotina</taxon>
        <taxon>Sordariomycetes</taxon>
        <taxon>Hypocreomycetidae</taxon>
        <taxon>Hypocreales</taxon>
        <taxon>Bionectriaceae</taxon>
        <taxon>Clonostachys</taxon>
    </lineage>
</organism>
<dbReference type="InterPro" id="IPR022085">
    <property type="entry name" value="OpdG"/>
</dbReference>
<reference evidence="2" key="1">
    <citation type="submission" date="2019-06" db="EMBL/GenBank/DDBJ databases">
        <authorList>
            <person name="Broberg M."/>
        </authorList>
    </citation>
    <scope>NUCLEOTIDE SEQUENCE [LARGE SCALE GENOMIC DNA]</scope>
</reference>
<name>A0A9N9Z123_9HYPO</name>
<reference evidence="1 2" key="2">
    <citation type="submission" date="2021-10" db="EMBL/GenBank/DDBJ databases">
        <authorList>
            <person name="Piombo E."/>
        </authorList>
    </citation>
    <scope>NUCLEOTIDE SEQUENCE [LARGE SCALE GENOMIC DNA]</scope>
</reference>
<evidence type="ECO:0000313" key="2">
    <source>
        <dbReference type="Proteomes" id="UP000775872"/>
    </source>
</evidence>
<dbReference type="Proteomes" id="UP000775872">
    <property type="component" value="Unassembled WGS sequence"/>
</dbReference>
<dbReference type="InterPro" id="IPR053204">
    <property type="entry name" value="Oxopyrrolidines_Biosynth-assoc"/>
</dbReference>
<comment type="caution">
    <text evidence="1">The sequence shown here is derived from an EMBL/GenBank/DDBJ whole genome shotgun (WGS) entry which is preliminary data.</text>
</comment>
<dbReference type="AlphaFoldDB" id="A0A9N9Z123"/>
<dbReference type="Pfam" id="PF12311">
    <property type="entry name" value="DUF3632"/>
    <property type="match status" value="1"/>
</dbReference>
<evidence type="ECO:0000313" key="1">
    <source>
        <dbReference type="EMBL" id="CAH0046964.1"/>
    </source>
</evidence>
<dbReference type="EMBL" id="CABFOC020000018">
    <property type="protein sequence ID" value="CAH0046964.1"/>
    <property type="molecule type" value="Genomic_DNA"/>
</dbReference>
<accession>A0A9N9Z123</accession>
<keyword evidence="2" id="KW-1185">Reference proteome</keyword>
<dbReference type="OrthoDB" id="5403091at2759"/>